<accession>Q8T949</accession>
<feature type="non-terminal residue" evidence="2">
    <location>
        <position position="1"/>
    </location>
</feature>
<organism evidence="2">
    <name type="scientific">Drosophila melanogaster</name>
    <name type="common">Fruit fly</name>
    <dbReference type="NCBI Taxonomy" id="7227"/>
    <lineage>
        <taxon>Eukaryota</taxon>
        <taxon>Metazoa</taxon>
        <taxon>Ecdysozoa</taxon>
        <taxon>Arthropoda</taxon>
        <taxon>Hexapoda</taxon>
        <taxon>Insecta</taxon>
        <taxon>Pterygota</taxon>
        <taxon>Neoptera</taxon>
        <taxon>Endopterygota</taxon>
        <taxon>Diptera</taxon>
        <taxon>Brachycera</taxon>
        <taxon>Muscomorpha</taxon>
        <taxon>Ephydroidea</taxon>
        <taxon>Drosophilidae</taxon>
        <taxon>Drosophila</taxon>
        <taxon>Sophophora</taxon>
    </lineage>
</organism>
<feature type="compositionally biased region" description="Polar residues" evidence="1">
    <location>
        <begin position="17"/>
        <end position="33"/>
    </location>
</feature>
<evidence type="ECO:0000256" key="1">
    <source>
        <dbReference type="SAM" id="MobiDB-lite"/>
    </source>
</evidence>
<feature type="region of interest" description="Disordered" evidence="1">
    <location>
        <begin position="17"/>
        <end position="57"/>
    </location>
</feature>
<proteinExistence type="evidence at transcript level"/>
<dbReference type="AlphaFoldDB" id="Q8T949"/>
<protein>
    <submittedName>
        <fullName evidence="2">GM05844p</fullName>
    </submittedName>
</protein>
<dbReference type="EMBL" id="AY070853">
    <property type="protein sequence ID" value="AAO25046.1"/>
    <property type="molecule type" value="mRNA"/>
</dbReference>
<evidence type="ECO:0000313" key="2">
    <source>
        <dbReference type="EMBL" id="AAO25046.1"/>
    </source>
</evidence>
<reference evidence="2" key="1">
    <citation type="submission" date="2003-01" db="EMBL/GenBank/DDBJ databases">
        <authorList>
            <person name="Stapleton M."/>
            <person name="Brokstein P."/>
            <person name="Hong L."/>
            <person name="Agbayani A."/>
            <person name="Carlson J."/>
            <person name="Champe M."/>
            <person name="Chavez C."/>
            <person name="Dorsett V."/>
            <person name="Dresnek D."/>
            <person name="Farfan D."/>
            <person name="Frise E."/>
            <person name="George R."/>
            <person name="Gonzalez M."/>
            <person name="Guarin H."/>
            <person name="Kronmiller B."/>
            <person name="Li P."/>
            <person name="Liao G."/>
            <person name="Miranda A."/>
            <person name="Mungall C.J."/>
            <person name="Nunoo J."/>
            <person name="Pacleb J."/>
            <person name="Paragas V."/>
            <person name="Park S."/>
            <person name="Patel S."/>
            <person name="Phouanenavong S."/>
            <person name="Wan K."/>
            <person name="Yu C."/>
            <person name="Lewis S.E."/>
            <person name="Rubin G.M."/>
            <person name="Celniker S."/>
        </authorList>
    </citation>
    <scope>NUCLEOTIDE SEQUENCE</scope>
</reference>
<feature type="compositionally biased region" description="Basic and acidic residues" evidence="1">
    <location>
        <begin position="42"/>
        <end position="57"/>
    </location>
</feature>
<name>Q8T949_DROME</name>
<sequence length="66" mass="7382">RPCSNCNACNQSRQQQIGAEQPIGSRSESQLESGSDPCGCRESNRRKAADERGSERQVRLQLELYL</sequence>